<protein>
    <submittedName>
        <fullName evidence="1">Uncharacterized protein</fullName>
    </submittedName>
</protein>
<evidence type="ECO:0000313" key="1">
    <source>
        <dbReference type="EMBL" id="NGN45051.1"/>
    </source>
</evidence>
<dbReference type="RefSeq" id="WP_165121424.1">
    <property type="nucleotide sequence ID" value="NZ_JAAKZG010000024.1"/>
</dbReference>
<sequence>MDETEFDCRYLASEEIDLLRRVYDRALASRNIAPGSKEADELALRIMIMYQAGVRNEEALRGDEATAP</sequence>
<evidence type="ECO:0000313" key="2">
    <source>
        <dbReference type="Proteomes" id="UP000481252"/>
    </source>
</evidence>
<name>A0A7C9VIC0_9HYPH</name>
<organism evidence="1 2">
    <name type="scientific">Mesorhizobium zhangyense</name>
    <dbReference type="NCBI Taxonomy" id="1776730"/>
    <lineage>
        <taxon>Bacteria</taxon>
        <taxon>Pseudomonadati</taxon>
        <taxon>Pseudomonadota</taxon>
        <taxon>Alphaproteobacteria</taxon>
        <taxon>Hyphomicrobiales</taxon>
        <taxon>Phyllobacteriaceae</taxon>
        <taxon>Mesorhizobium</taxon>
    </lineage>
</organism>
<proteinExistence type="predicted"/>
<reference evidence="1 2" key="1">
    <citation type="submission" date="2020-02" db="EMBL/GenBank/DDBJ databases">
        <title>Genome sequence of the type strain CGMCC 1.15528 of Mesorhizobium zhangyense.</title>
        <authorList>
            <person name="Gao J."/>
            <person name="Sun J."/>
        </authorList>
    </citation>
    <scope>NUCLEOTIDE SEQUENCE [LARGE SCALE GENOMIC DNA]</scope>
    <source>
        <strain evidence="1 2">CGMCC 1.15528</strain>
    </source>
</reference>
<comment type="caution">
    <text evidence="1">The sequence shown here is derived from an EMBL/GenBank/DDBJ whole genome shotgun (WGS) entry which is preliminary data.</text>
</comment>
<dbReference type="Proteomes" id="UP000481252">
    <property type="component" value="Unassembled WGS sequence"/>
</dbReference>
<keyword evidence="2" id="KW-1185">Reference proteome</keyword>
<accession>A0A7C9VIC0</accession>
<dbReference type="EMBL" id="JAAKZG010000024">
    <property type="protein sequence ID" value="NGN45051.1"/>
    <property type="molecule type" value="Genomic_DNA"/>
</dbReference>
<dbReference type="AlphaFoldDB" id="A0A7C9VIC0"/>
<gene>
    <name evidence="1" type="ORF">G6N74_28755</name>
</gene>